<evidence type="ECO:0000313" key="3">
    <source>
        <dbReference type="Proteomes" id="UP000024635"/>
    </source>
</evidence>
<keyword evidence="3" id="KW-1185">Reference proteome</keyword>
<protein>
    <submittedName>
        <fullName evidence="2">Uncharacterized protein</fullName>
    </submittedName>
</protein>
<gene>
    <name evidence="2" type="primary">Acey_s0005.g2673</name>
    <name evidence="2" type="ORF">Y032_0005g2673</name>
</gene>
<evidence type="ECO:0000313" key="2">
    <source>
        <dbReference type="EMBL" id="EYC30486.1"/>
    </source>
</evidence>
<organism evidence="2 3">
    <name type="scientific">Ancylostoma ceylanicum</name>
    <dbReference type="NCBI Taxonomy" id="53326"/>
    <lineage>
        <taxon>Eukaryota</taxon>
        <taxon>Metazoa</taxon>
        <taxon>Ecdysozoa</taxon>
        <taxon>Nematoda</taxon>
        <taxon>Chromadorea</taxon>
        <taxon>Rhabditida</taxon>
        <taxon>Rhabditina</taxon>
        <taxon>Rhabditomorpha</taxon>
        <taxon>Strongyloidea</taxon>
        <taxon>Ancylostomatidae</taxon>
        <taxon>Ancylostomatinae</taxon>
        <taxon>Ancylostoma</taxon>
    </lineage>
</organism>
<dbReference type="Proteomes" id="UP000024635">
    <property type="component" value="Unassembled WGS sequence"/>
</dbReference>
<proteinExistence type="predicted"/>
<sequence>MFLRLFMPLQTADLAFWISKCDRNHFLDEVLHEAGLRTRRSSRAEAVQRRAKLTTDSQAPESDIQPCPDAKQTLDLRSNGWDTEDIILESFDLAFFVRRRQTTK</sequence>
<dbReference type="AlphaFoldDB" id="A0A016VT52"/>
<feature type="region of interest" description="Disordered" evidence="1">
    <location>
        <begin position="47"/>
        <end position="71"/>
    </location>
</feature>
<accession>A0A016VT52</accession>
<reference evidence="3" key="1">
    <citation type="journal article" date="2015" name="Nat. Genet.">
        <title>The genome and transcriptome of the zoonotic hookworm Ancylostoma ceylanicum identify infection-specific gene families.</title>
        <authorList>
            <person name="Schwarz E.M."/>
            <person name="Hu Y."/>
            <person name="Antoshechkin I."/>
            <person name="Miller M.M."/>
            <person name="Sternberg P.W."/>
            <person name="Aroian R.V."/>
        </authorList>
    </citation>
    <scope>NUCLEOTIDE SEQUENCE</scope>
    <source>
        <strain evidence="3">HY135</strain>
    </source>
</reference>
<name>A0A016VT52_9BILA</name>
<evidence type="ECO:0000256" key="1">
    <source>
        <dbReference type="SAM" id="MobiDB-lite"/>
    </source>
</evidence>
<dbReference type="EMBL" id="JARK01001341">
    <property type="protein sequence ID" value="EYC30486.1"/>
    <property type="molecule type" value="Genomic_DNA"/>
</dbReference>
<comment type="caution">
    <text evidence="2">The sequence shown here is derived from an EMBL/GenBank/DDBJ whole genome shotgun (WGS) entry which is preliminary data.</text>
</comment>